<dbReference type="FunFam" id="1.10.287.690:FF:000001">
    <property type="entry name" value="DNA polymerase"/>
    <property type="match status" value="1"/>
</dbReference>
<dbReference type="InterPro" id="IPR006133">
    <property type="entry name" value="DNA-dir_DNA_pol_B_exonuc"/>
</dbReference>
<sequence length="1053" mass="120103">MEKESRFQKELAELHKAEKLENANKISWERPKVPEFDPDMENIAFQQMEIIDNYNSLKQEISLQLFGATENGNSVMCEVYNFQPYFYVPAPTGFDPNNLERVRSFLNSQLSGDNGLNKVLDTVTKIETYNKESLYGYTGGNKIPFWKIYTRIPKSISSTRRLFERGFELPTIGHYAAQTFESNLEYVVRFLVDCKIVGSGWVELKAGKYKVRDESAKKSHCQIEVEIDWKDLISHEPIKEWSKIAPLRIISFDIECAGRKGIFPEPQHDRVIQIACMVTAQGQNKPFIRVLFALDECAPIVGSQVISCSTEEILLTKFAEFMKTVDPDVVIGYNTGNFDLPYILDRADHLKINAATFLGRLKSTRSIVKDARFSSKAVGTRDRKDINLDGRVQLDLLQAILRDYKLRSYTLNFVSAHFLGEQKEDVPHTIITDLQNGNSETRRRLGVYCLKDAYLPQRLMDKLMLLVNYIEMARVTGIPFNYLLTRGQQIRVISLLYRSAKDQDYVIPAMDVERGSGTDQYEGAIVIEPMRGYYDVPIATLDFASLYPSIMIAHNLCYTTLVSKIAIDRLNLVENQDFKATPTNDYFITSNKRKGLLPYILEMLLSARKMAKKDMANETDSFKVQVLNGRQLALKIVANSVYGFTGATIGRLPCLQISSSVTAFGRMMIEFTKRQVEENFTKANGYEHDAIVIYGDTDSVMVKFGTPDLAESMRIGKVAADLITTKFISPIKLEFEKVYFPYLLINKKRYAGLYWTKTSTWDKLDSKGIETVRRDNCQLVQMLVEKSLRLMLVDRNVTAAVDFAKQCISDLLQNKVDLSQLIITKQLSKTDYAGKQAHVELAERMRKRDAGSAPQLGDRVAYVITKGSKGALAYEKAEDPIYVLDHGLQIDSKYYLENQLVKPLTRIFEPILGDKVSSLFNGEHTRIIHLSTPTSGGLMKFAVKSETCLGCRIPLSNSKKSNIKASSNNDFSRAVCEYCLPKLPEIYLKNLIISNNFQRKYARLWTECQRCQSIMHENVLCANSDCPIFYMRTKAQHDNDKHKKIMERFETSW</sequence>
<keyword evidence="5 20" id="KW-0808">Transferase</keyword>
<evidence type="ECO:0000256" key="19">
    <source>
        <dbReference type="ARBA" id="ARBA00049244"/>
    </source>
</evidence>
<dbReference type="EMBL" id="MBFR01000056">
    <property type="protein sequence ID" value="PVU95465.1"/>
    <property type="molecule type" value="Genomic_DNA"/>
</dbReference>
<evidence type="ECO:0000256" key="5">
    <source>
        <dbReference type="ARBA" id="ARBA00022679"/>
    </source>
</evidence>
<dbReference type="GO" id="GO:0003887">
    <property type="term" value="F:DNA-directed DNA polymerase activity"/>
    <property type="evidence" value="ECO:0007669"/>
    <property type="project" value="UniProtKB-KW"/>
</dbReference>
<dbReference type="PANTHER" id="PTHR10322">
    <property type="entry name" value="DNA POLYMERASE CATALYTIC SUBUNIT"/>
    <property type="match status" value="1"/>
</dbReference>
<dbReference type="GO" id="GO:0051539">
    <property type="term" value="F:4 iron, 4 sulfur cluster binding"/>
    <property type="evidence" value="ECO:0007669"/>
    <property type="project" value="UniProtKB-KW"/>
</dbReference>
<dbReference type="Pfam" id="PF24055">
    <property type="entry name" value="POL3_N"/>
    <property type="match status" value="1"/>
</dbReference>
<evidence type="ECO:0000256" key="4">
    <source>
        <dbReference type="ARBA" id="ARBA00022485"/>
    </source>
</evidence>
<evidence type="ECO:0000256" key="10">
    <source>
        <dbReference type="ARBA" id="ARBA00022771"/>
    </source>
</evidence>
<dbReference type="Pfam" id="PF03104">
    <property type="entry name" value="DNA_pol_B_exo1"/>
    <property type="match status" value="1"/>
</dbReference>
<comment type="cofactor">
    <cofactor evidence="1 20">
        <name>[4Fe-4S] cluster</name>
        <dbReference type="ChEBI" id="CHEBI:49883"/>
    </cofactor>
</comment>
<evidence type="ECO:0000256" key="3">
    <source>
        <dbReference type="ARBA" id="ARBA00005755"/>
    </source>
</evidence>
<dbReference type="SUPFAM" id="SSF53098">
    <property type="entry name" value="Ribonuclease H-like"/>
    <property type="match status" value="1"/>
</dbReference>
<comment type="catalytic activity">
    <reaction evidence="19 20">
        <text>DNA(n) + a 2'-deoxyribonucleoside 5'-triphosphate = DNA(n+1) + diphosphate</text>
        <dbReference type="Rhea" id="RHEA:22508"/>
        <dbReference type="Rhea" id="RHEA-COMP:17339"/>
        <dbReference type="Rhea" id="RHEA-COMP:17340"/>
        <dbReference type="ChEBI" id="CHEBI:33019"/>
        <dbReference type="ChEBI" id="CHEBI:61560"/>
        <dbReference type="ChEBI" id="CHEBI:173112"/>
        <dbReference type="EC" id="2.7.7.7"/>
    </reaction>
</comment>
<evidence type="ECO:0000256" key="17">
    <source>
        <dbReference type="ARBA" id="ARBA00023125"/>
    </source>
</evidence>
<name>A0A2T9YSZ7_9FUNG</name>
<dbReference type="GO" id="GO:0008296">
    <property type="term" value="F:3'-5'-DNA exonuclease activity"/>
    <property type="evidence" value="ECO:0007669"/>
    <property type="project" value="TreeGrafter"/>
</dbReference>
<dbReference type="InterPro" id="IPR006134">
    <property type="entry name" value="DNA-dir_DNA_pol_B_multi_dom"/>
</dbReference>
<dbReference type="FunFam" id="1.10.132.60:FF:000001">
    <property type="entry name" value="DNA polymerase"/>
    <property type="match status" value="1"/>
</dbReference>
<keyword evidence="14 20" id="KW-0239">DNA-directed DNA polymerase</keyword>
<evidence type="ECO:0000256" key="16">
    <source>
        <dbReference type="ARBA" id="ARBA00023014"/>
    </source>
</evidence>
<evidence type="ECO:0000256" key="13">
    <source>
        <dbReference type="ARBA" id="ARBA00022839"/>
    </source>
</evidence>
<dbReference type="AlphaFoldDB" id="A0A2T9YSZ7"/>
<evidence type="ECO:0000256" key="15">
    <source>
        <dbReference type="ARBA" id="ARBA00023004"/>
    </source>
</evidence>
<dbReference type="CDD" id="cd05533">
    <property type="entry name" value="POLBc_delta"/>
    <property type="match status" value="1"/>
</dbReference>
<evidence type="ECO:0000256" key="1">
    <source>
        <dbReference type="ARBA" id="ARBA00001966"/>
    </source>
</evidence>
<gene>
    <name evidence="25" type="ORF">BB561_001806</name>
</gene>
<dbReference type="STRING" id="133385.A0A2T9YSZ7"/>
<dbReference type="Pfam" id="PF00136">
    <property type="entry name" value="DNA_pol_B"/>
    <property type="match status" value="1"/>
</dbReference>
<keyword evidence="8" id="KW-0540">Nuclease</keyword>
<dbReference type="Gene3D" id="3.90.1600.10">
    <property type="entry name" value="Palm domain of DNA polymerase"/>
    <property type="match status" value="1"/>
</dbReference>
<evidence type="ECO:0000256" key="18">
    <source>
        <dbReference type="ARBA" id="ARBA00023242"/>
    </source>
</evidence>
<dbReference type="InterPro" id="IPR023211">
    <property type="entry name" value="DNA_pol_palm_dom_sf"/>
</dbReference>
<dbReference type="EC" id="2.7.7.7" evidence="20"/>
<keyword evidence="7 20" id="KW-0235">DNA replication</keyword>
<evidence type="ECO:0000256" key="9">
    <source>
        <dbReference type="ARBA" id="ARBA00022723"/>
    </source>
</evidence>
<organism evidence="25 26">
    <name type="scientific">Smittium simulii</name>
    <dbReference type="NCBI Taxonomy" id="133385"/>
    <lineage>
        <taxon>Eukaryota</taxon>
        <taxon>Fungi</taxon>
        <taxon>Fungi incertae sedis</taxon>
        <taxon>Zoopagomycota</taxon>
        <taxon>Kickxellomycotina</taxon>
        <taxon>Harpellomycetes</taxon>
        <taxon>Harpellales</taxon>
        <taxon>Legeriomycetaceae</taxon>
        <taxon>Smittium</taxon>
    </lineage>
</organism>
<dbReference type="Gene3D" id="3.30.342.10">
    <property type="entry name" value="DNA Polymerase, chain B, domain 1"/>
    <property type="match status" value="1"/>
</dbReference>
<dbReference type="Gene3D" id="1.10.132.60">
    <property type="entry name" value="DNA polymerase family B, C-terminal domain"/>
    <property type="match status" value="1"/>
</dbReference>
<evidence type="ECO:0000313" key="26">
    <source>
        <dbReference type="Proteomes" id="UP000245383"/>
    </source>
</evidence>
<dbReference type="InterPro" id="IPR006172">
    <property type="entry name" value="DNA-dir_DNA_pol_B"/>
</dbReference>
<dbReference type="InterPro" id="IPR042087">
    <property type="entry name" value="DNA_pol_B_thumb"/>
</dbReference>
<comment type="similarity">
    <text evidence="3 20">Belongs to the DNA polymerase type-B family.</text>
</comment>
<dbReference type="GO" id="GO:0006287">
    <property type="term" value="P:base-excision repair, gap-filling"/>
    <property type="evidence" value="ECO:0007669"/>
    <property type="project" value="TreeGrafter"/>
</dbReference>
<evidence type="ECO:0000256" key="20">
    <source>
        <dbReference type="RuleBase" id="RU000442"/>
    </source>
</evidence>
<dbReference type="InterPro" id="IPR050240">
    <property type="entry name" value="DNA_pol_type-B"/>
</dbReference>
<keyword evidence="15 20" id="KW-0408">Iron</keyword>
<dbReference type="SMART" id="SM00486">
    <property type="entry name" value="POLBc"/>
    <property type="match status" value="1"/>
</dbReference>
<dbReference type="Pfam" id="PF14260">
    <property type="entry name" value="zf-C4pol"/>
    <property type="match status" value="1"/>
</dbReference>
<dbReference type="PANTHER" id="PTHR10322:SF23">
    <property type="entry name" value="DNA POLYMERASE DELTA CATALYTIC SUBUNIT"/>
    <property type="match status" value="1"/>
</dbReference>
<dbReference type="PRINTS" id="PR00106">
    <property type="entry name" value="DNAPOLB"/>
</dbReference>
<dbReference type="FunFam" id="3.30.420.10:FF:000004">
    <property type="entry name" value="DNA polymerase"/>
    <property type="match status" value="1"/>
</dbReference>
<dbReference type="Gene3D" id="3.30.420.10">
    <property type="entry name" value="Ribonuclease H-like superfamily/Ribonuclease H"/>
    <property type="match status" value="1"/>
</dbReference>
<keyword evidence="9 20" id="KW-0479">Metal-binding</keyword>
<keyword evidence="17 20" id="KW-0238">DNA-binding</keyword>
<evidence type="ECO:0000259" key="24">
    <source>
        <dbReference type="Pfam" id="PF24055"/>
    </source>
</evidence>
<evidence type="ECO:0000256" key="8">
    <source>
        <dbReference type="ARBA" id="ARBA00022722"/>
    </source>
</evidence>
<keyword evidence="12 20" id="KW-0862">Zinc</keyword>
<proteinExistence type="inferred from homology"/>
<dbReference type="Gene3D" id="1.10.287.690">
    <property type="entry name" value="Helix hairpin bin"/>
    <property type="match status" value="1"/>
</dbReference>
<dbReference type="InterPro" id="IPR017964">
    <property type="entry name" value="DNA-dir_DNA_pol_B_CS"/>
</dbReference>
<dbReference type="GO" id="GO:0008270">
    <property type="term" value="F:zinc ion binding"/>
    <property type="evidence" value="ECO:0007669"/>
    <property type="project" value="UniProtKB-KW"/>
</dbReference>
<keyword evidence="26" id="KW-1185">Reference proteome</keyword>
<keyword evidence="18 20" id="KW-0539">Nucleus</keyword>
<keyword evidence="6 20" id="KW-0548">Nucleotidyltransferase</keyword>
<dbReference type="InterPro" id="IPR025687">
    <property type="entry name" value="Znf-C4pol"/>
</dbReference>
<evidence type="ECO:0000256" key="7">
    <source>
        <dbReference type="ARBA" id="ARBA00022705"/>
    </source>
</evidence>
<dbReference type="GO" id="GO:0000166">
    <property type="term" value="F:nucleotide binding"/>
    <property type="evidence" value="ECO:0007669"/>
    <property type="project" value="InterPro"/>
</dbReference>
<dbReference type="InterPro" id="IPR056435">
    <property type="entry name" value="DPOD/Z_N"/>
</dbReference>
<dbReference type="InterPro" id="IPR043502">
    <property type="entry name" value="DNA/RNA_pol_sf"/>
</dbReference>
<evidence type="ECO:0000259" key="22">
    <source>
        <dbReference type="Pfam" id="PF03104"/>
    </source>
</evidence>
<dbReference type="Proteomes" id="UP000245383">
    <property type="component" value="Unassembled WGS sequence"/>
</dbReference>
<protein>
    <recommendedName>
        <fullName evidence="20">DNA polymerase</fullName>
        <ecNumber evidence="20">2.7.7.7</ecNumber>
    </recommendedName>
</protein>
<feature type="domain" description="DNA-directed DNA polymerase family B exonuclease" evidence="22">
    <location>
        <begin position="178"/>
        <end position="413"/>
    </location>
</feature>
<keyword evidence="13" id="KW-0269">Exonuclease</keyword>
<keyword evidence="10 20" id="KW-0863">Zinc-finger</keyword>
<reference evidence="25 26" key="1">
    <citation type="journal article" date="2018" name="MBio">
        <title>Comparative Genomics Reveals the Core Gene Toolbox for the Fungus-Insect Symbiosis.</title>
        <authorList>
            <person name="Wang Y."/>
            <person name="Stata M."/>
            <person name="Wang W."/>
            <person name="Stajich J.E."/>
            <person name="White M.M."/>
            <person name="Moncalvo J.M."/>
        </authorList>
    </citation>
    <scope>NUCLEOTIDE SEQUENCE [LARGE SCALE GENOMIC DNA]</scope>
    <source>
        <strain evidence="25 26">SWE-8-4</strain>
    </source>
</reference>
<dbReference type="GO" id="GO:0045004">
    <property type="term" value="P:DNA replication proofreading"/>
    <property type="evidence" value="ECO:0007669"/>
    <property type="project" value="TreeGrafter"/>
</dbReference>
<accession>A0A2T9YSZ7</accession>
<dbReference type="CDD" id="cd05777">
    <property type="entry name" value="DNA_polB_delta_exo"/>
    <property type="match status" value="1"/>
</dbReference>
<evidence type="ECO:0000256" key="11">
    <source>
        <dbReference type="ARBA" id="ARBA00022801"/>
    </source>
</evidence>
<keyword evidence="4 20" id="KW-0004">4Fe-4S</keyword>
<keyword evidence="16 20" id="KW-0411">Iron-sulfur</keyword>
<evidence type="ECO:0000313" key="25">
    <source>
        <dbReference type="EMBL" id="PVU95465.1"/>
    </source>
</evidence>
<evidence type="ECO:0000259" key="23">
    <source>
        <dbReference type="Pfam" id="PF14260"/>
    </source>
</evidence>
<comment type="caution">
    <text evidence="25">The sequence shown here is derived from an EMBL/GenBank/DDBJ whole genome shotgun (WGS) entry which is preliminary data.</text>
</comment>
<evidence type="ECO:0000256" key="14">
    <source>
        <dbReference type="ARBA" id="ARBA00022932"/>
    </source>
</evidence>
<feature type="domain" description="DNA-directed DNA polymerase family B multifunctional" evidence="21">
    <location>
        <begin position="478"/>
        <end position="911"/>
    </location>
</feature>
<dbReference type="InterPro" id="IPR012337">
    <property type="entry name" value="RNaseH-like_sf"/>
</dbReference>
<dbReference type="OrthoDB" id="2414538at2759"/>
<keyword evidence="11" id="KW-0378">Hydrolase</keyword>
<dbReference type="PROSITE" id="PS00116">
    <property type="entry name" value="DNA_POLYMERASE_B"/>
    <property type="match status" value="1"/>
</dbReference>
<dbReference type="GO" id="GO:0006297">
    <property type="term" value="P:nucleotide-excision repair, DNA gap filling"/>
    <property type="evidence" value="ECO:0007669"/>
    <property type="project" value="TreeGrafter"/>
</dbReference>
<evidence type="ECO:0000256" key="12">
    <source>
        <dbReference type="ARBA" id="ARBA00022833"/>
    </source>
</evidence>
<evidence type="ECO:0000259" key="21">
    <source>
        <dbReference type="Pfam" id="PF00136"/>
    </source>
</evidence>
<dbReference type="NCBIfam" id="TIGR00592">
    <property type="entry name" value="pol2"/>
    <property type="match status" value="1"/>
</dbReference>
<dbReference type="InterPro" id="IPR036397">
    <property type="entry name" value="RNaseH_sf"/>
</dbReference>
<feature type="domain" description="DNA polymerase delta/zeta catalytic subunit N-terminal" evidence="24">
    <location>
        <begin position="82"/>
        <end position="156"/>
    </location>
</feature>
<evidence type="ECO:0000256" key="6">
    <source>
        <dbReference type="ARBA" id="ARBA00022695"/>
    </source>
</evidence>
<dbReference type="GO" id="GO:0043625">
    <property type="term" value="C:delta DNA polymerase complex"/>
    <property type="evidence" value="ECO:0007669"/>
    <property type="project" value="TreeGrafter"/>
</dbReference>
<dbReference type="GO" id="GO:0003677">
    <property type="term" value="F:DNA binding"/>
    <property type="evidence" value="ECO:0007669"/>
    <property type="project" value="UniProtKB-KW"/>
</dbReference>
<dbReference type="SUPFAM" id="SSF56672">
    <property type="entry name" value="DNA/RNA polymerases"/>
    <property type="match status" value="1"/>
</dbReference>
<feature type="domain" description="C4-type zinc-finger of DNA polymerase delta" evidence="23">
    <location>
        <begin position="948"/>
        <end position="1032"/>
    </location>
</feature>
<comment type="subcellular location">
    <subcellularLocation>
        <location evidence="2 20">Nucleus</location>
    </subcellularLocation>
</comment>
<evidence type="ECO:0000256" key="2">
    <source>
        <dbReference type="ARBA" id="ARBA00004123"/>
    </source>
</evidence>